<feature type="compositionally biased region" description="Basic and acidic residues" evidence="1">
    <location>
        <begin position="73"/>
        <end position="89"/>
    </location>
</feature>
<evidence type="ECO:0000256" key="1">
    <source>
        <dbReference type="SAM" id="MobiDB-lite"/>
    </source>
</evidence>
<comment type="caution">
    <text evidence="2">The sequence shown here is derived from an EMBL/GenBank/DDBJ whole genome shotgun (WGS) entry which is preliminary data.</text>
</comment>
<gene>
    <name evidence="2" type="ORF">AAG570_004918</name>
</gene>
<sequence>MDEVSKPKMACKHQNVLNKNNNQEMSREEKVYLPRSAVSCSEFADPNQFQLVITCSGAVWVRSSCPDSNDMNTEDRDQPKLFRTNELRGRDDRPQPAVLQYSVRISLKISANTADFKMFRLLVNTSGIDPLYPNSCKIGGEYIQMDDHQVQNFPDATEILRDAKKKIGRIYGDWSFEFFERDSSDCGNIESDPYPTVYITLIAAYLFGSGMLDRRRSGGGRTLSSARVFAYPHVPDLEVPRTFGHLHLVRFFVQGREGKYPTKNFVFRQLFKLLNNVYQVERTAKFVEKEVLSEDAIPEAIESFRQIRLGKGKEEDEEVRKVLSSQNRSTKDKDVSNPMDISSEDDLDSVSTGRGKKVGGSPPKRGRGSRGGRGGAARGTRGTARGRGRGASAASTLDTSGFNSSRQSTRSAASTTLNVTRTSQRSVADMFNFKPSQPSPSKRRKMEFESDSD</sequence>
<reference evidence="2 3" key="1">
    <citation type="submission" date="2024-07" db="EMBL/GenBank/DDBJ databases">
        <title>Chromosome-level genome assembly of the water stick insect Ranatra chinensis (Heteroptera: Nepidae).</title>
        <authorList>
            <person name="Liu X."/>
        </authorList>
    </citation>
    <scope>NUCLEOTIDE SEQUENCE [LARGE SCALE GENOMIC DNA]</scope>
    <source>
        <strain evidence="2">Cailab_2021Rc</strain>
        <tissue evidence="2">Muscle</tissue>
    </source>
</reference>
<feature type="region of interest" description="Disordered" evidence="1">
    <location>
        <begin position="66"/>
        <end position="89"/>
    </location>
</feature>
<dbReference type="EMBL" id="JBFDAA010000017">
    <property type="protein sequence ID" value="KAL1116444.1"/>
    <property type="molecule type" value="Genomic_DNA"/>
</dbReference>
<name>A0ABD0YKP9_9HEMI</name>
<accession>A0ABD0YKP9</accession>
<dbReference type="Proteomes" id="UP001558652">
    <property type="component" value="Unassembled WGS sequence"/>
</dbReference>
<protein>
    <submittedName>
        <fullName evidence="2">Uncharacterized protein</fullName>
    </submittedName>
</protein>
<evidence type="ECO:0000313" key="2">
    <source>
        <dbReference type="EMBL" id="KAL1116444.1"/>
    </source>
</evidence>
<feature type="region of interest" description="Disordered" evidence="1">
    <location>
        <begin position="315"/>
        <end position="453"/>
    </location>
</feature>
<keyword evidence="3" id="KW-1185">Reference proteome</keyword>
<organism evidence="2 3">
    <name type="scientific">Ranatra chinensis</name>
    <dbReference type="NCBI Taxonomy" id="642074"/>
    <lineage>
        <taxon>Eukaryota</taxon>
        <taxon>Metazoa</taxon>
        <taxon>Ecdysozoa</taxon>
        <taxon>Arthropoda</taxon>
        <taxon>Hexapoda</taxon>
        <taxon>Insecta</taxon>
        <taxon>Pterygota</taxon>
        <taxon>Neoptera</taxon>
        <taxon>Paraneoptera</taxon>
        <taxon>Hemiptera</taxon>
        <taxon>Heteroptera</taxon>
        <taxon>Panheteroptera</taxon>
        <taxon>Nepomorpha</taxon>
        <taxon>Nepidae</taxon>
        <taxon>Ranatrinae</taxon>
        <taxon>Ranatra</taxon>
    </lineage>
</organism>
<evidence type="ECO:0000313" key="3">
    <source>
        <dbReference type="Proteomes" id="UP001558652"/>
    </source>
</evidence>
<proteinExistence type="predicted"/>
<dbReference type="AlphaFoldDB" id="A0ABD0YKP9"/>
<feature type="compositionally biased region" description="Low complexity" evidence="1">
    <location>
        <begin position="404"/>
        <end position="416"/>
    </location>
</feature>
<feature type="compositionally biased region" description="Polar residues" evidence="1">
    <location>
        <begin position="417"/>
        <end position="426"/>
    </location>
</feature>